<evidence type="ECO:0000256" key="1">
    <source>
        <dbReference type="SAM" id="MobiDB-lite"/>
    </source>
</evidence>
<evidence type="ECO:0000313" key="3">
    <source>
        <dbReference type="Proteomes" id="UP000758603"/>
    </source>
</evidence>
<proteinExistence type="predicted"/>
<protein>
    <submittedName>
        <fullName evidence="2">Uncharacterized protein</fullName>
    </submittedName>
</protein>
<feature type="compositionally biased region" description="Polar residues" evidence="1">
    <location>
        <begin position="36"/>
        <end position="57"/>
    </location>
</feature>
<comment type="caution">
    <text evidence="2">The sequence shown here is derived from an EMBL/GenBank/DDBJ whole genome shotgun (WGS) entry which is preliminary data.</text>
</comment>
<dbReference type="Proteomes" id="UP000758603">
    <property type="component" value="Unassembled WGS sequence"/>
</dbReference>
<dbReference type="EMBL" id="JAGPXC010000011">
    <property type="protein sequence ID" value="KAH6645556.1"/>
    <property type="molecule type" value="Genomic_DNA"/>
</dbReference>
<gene>
    <name evidence="2" type="ORF">BKA67DRAFT_585479</name>
</gene>
<feature type="region of interest" description="Disordered" evidence="1">
    <location>
        <begin position="36"/>
        <end position="68"/>
    </location>
</feature>
<keyword evidence="3" id="KW-1185">Reference proteome</keyword>
<reference evidence="2" key="1">
    <citation type="journal article" date="2021" name="Nat. Commun.">
        <title>Genetic determinants of endophytism in the Arabidopsis root mycobiome.</title>
        <authorList>
            <person name="Mesny F."/>
            <person name="Miyauchi S."/>
            <person name="Thiergart T."/>
            <person name="Pickel B."/>
            <person name="Atanasova L."/>
            <person name="Karlsson M."/>
            <person name="Huettel B."/>
            <person name="Barry K.W."/>
            <person name="Haridas S."/>
            <person name="Chen C."/>
            <person name="Bauer D."/>
            <person name="Andreopoulos W."/>
            <person name="Pangilinan J."/>
            <person name="LaButti K."/>
            <person name="Riley R."/>
            <person name="Lipzen A."/>
            <person name="Clum A."/>
            <person name="Drula E."/>
            <person name="Henrissat B."/>
            <person name="Kohler A."/>
            <person name="Grigoriev I.V."/>
            <person name="Martin F.M."/>
            <person name="Hacquard S."/>
        </authorList>
    </citation>
    <scope>NUCLEOTIDE SEQUENCE</scope>
    <source>
        <strain evidence="2">MPI-SDFR-AT-0073</strain>
    </source>
</reference>
<sequence length="68" mass="7625">FLTHLIRADFSTSVVFPRRRKQHHLLSPSPIRRTSNGYWDNIQTGGLRTHGSDSNGQGCFPTESGLDT</sequence>
<accession>A0A9P8RK70</accession>
<feature type="non-terminal residue" evidence="2">
    <location>
        <position position="1"/>
    </location>
</feature>
<dbReference type="GeneID" id="70133093"/>
<evidence type="ECO:0000313" key="2">
    <source>
        <dbReference type="EMBL" id="KAH6645556.1"/>
    </source>
</evidence>
<organism evidence="2 3">
    <name type="scientific">Truncatella angustata</name>
    <dbReference type="NCBI Taxonomy" id="152316"/>
    <lineage>
        <taxon>Eukaryota</taxon>
        <taxon>Fungi</taxon>
        <taxon>Dikarya</taxon>
        <taxon>Ascomycota</taxon>
        <taxon>Pezizomycotina</taxon>
        <taxon>Sordariomycetes</taxon>
        <taxon>Xylariomycetidae</taxon>
        <taxon>Amphisphaeriales</taxon>
        <taxon>Sporocadaceae</taxon>
        <taxon>Truncatella</taxon>
    </lineage>
</organism>
<dbReference type="AlphaFoldDB" id="A0A9P8RK70"/>
<dbReference type="RefSeq" id="XP_045952070.1">
    <property type="nucleotide sequence ID" value="XM_046104202.1"/>
</dbReference>
<name>A0A9P8RK70_9PEZI</name>
<feature type="non-terminal residue" evidence="2">
    <location>
        <position position="68"/>
    </location>
</feature>